<protein>
    <submittedName>
        <fullName evidence="1">Uncharacterized protein</fullName>
    </submittedName>
</protein>
<name>A0A438M606_9ACTN</name>
<keyword evidence="2" id="KW-1185">Reference proteome</keyword>
<dbReference type="AlphaFoldDB" id="A0A438M606"/>
<dbReference type="Proteomes" id="UP000284824">
    <property type="component" value="Unassembled WGS sequence"/>
</dbReference>
<sequence length="38" mass="4269">MDCLVDVAGIYGAFRNVYRISWLLTVIAAGRRRTRAPS</sequence>
<gene>
    <name evidence="1" type="ORF">EDD27_3567</name>
</gene>
<reference evidence="1 2" key="1">
    <citation type="submission" date="2019-01" db="EMBL/GenBank/DDBJ databases">
        <title>Sequencing the genomes of 1000 actinobacteria strains.</title>
        <authorList>
            <person name="Klenk H.-P."/>
        </authorList>
    </citation>
    <scope>NUCLEOTIDE SEQUENCE [LARGE SCALE GENOMIC DNA]</scope>
    <source>
        <strain evidence="1 2">DSM 43925</strain>
    </source>
</reference>
<proteinExistence type="predicted"/>
<dbReference type="EMBL" id="SAUN01000001">
    <property type="protein sequence ID" value="RVX41101.1"/>
    <property type="molecule type" value="Genomic_DNA"/>
</dbReference>
<accession>A0A438M606</accession>
<comment type="caution">
    <text evidence="1">The sequence shown here is derived from an EMBL/GenBank/DDBJ whole genome shotgun (WGS) entry which is preliminary data.</text>
</comment>
<evidence type="ECO:0000313" key="1">
    <source>
        <dbReference type="EMBL" id="RVX41101.1"/>
    </source>
</evidence>
<organism evidence="1 2">
    <name type="scientific">Nonomuraea polychroma</name>
    <dbReference type="NCBI Taxonomy" id="46176"/>
    <lineage>
        <taxon>Bacteria</taxon>
        <taxon>Bacillati</taxon>
        <taxon>Actinomycetota</taxon>
        <taxon>Actinomycetes</taxon>
        <taxon>Streptosporangiales</taxon>
        <taxon>Streptosporangiaceae</taxon>
        <taxon>Nonomuraea</taxon>
    </lineage>
</organism>
<evidence type="ECO:0000313" key="2">
    <source>
        <dbReference type="Proteomes" id="UP000284824"/>
    </source>
</evidence>